<dbReference type="RefSeq" id="WP_130552778.1">
    <property type="nucleotide sequence ID" value="NZ_SHMC01000009.1"/>
</dbReference>
<dbReference type="PROSITE" id="PS51819">
    <property type="entry name" value="VOC"/>
    <property type="match status" value="1"/>
</dbReference>
<sequence length="122" mass="12957">MKPPVVRRVVANLATPDPAGLAAFYRTVFDLEIAMDHGWIVTLASDAATMTPQVSLASEGGSGAPVPQLSIEVDDVAGAYARVQALGAPVAYPLTDEPWGVRRFFVRDPAGHLLNVLAHLPR</sequence>
<feature type="domain" description="VOC" evidence="1">
    <location>
        <begin position="7"/>
        <end position="119"/>
    </location>
</feature>
<evidence type="ECO:0000259" key="1">
    <source>
        <dbReference type="PROSITE" id="PS51819"/>
    </source>
</evidence>
<dbReference type="InterPro" id="IPR004360">
    <property type="entry name" value="Glyas_Fos-R_dOase_dom"/>
</dbReference>
<comment type="caution">
    <text evidence="2">The sequence shown here is derived from an EMBL/GenBank/DDBJ whole genome shotgun (WGS) entry which is preliminary data.</text>
</comment>
<dbReference type="InterPro" id="IPR037523">
    <property type="entry name" value="VOC_core"/>
</dbReference>
<dbReference type="SUPFAM" id="SSF54593">
    <property type="entry name" value="Glyoxalase/Bleomycin resistance protein/Dihydroxybiphenyl dioxygenase"/>
    <property type="match status" value="1"/>
</dbReference>
<dbReference type="Gene3D" id="3.10.180.10">
    <property type="entry name" value="2,3-Dihydroxybiphenyl 1,2-Dioxygenase, domain 1"/>
    <property type="match status" value="1"/>
</dbReference>
<gene>
    <name evidence="2" type="ORF">EA660_17670</name>
</gene>
<dbReference type="Pfam" id="PF00903">
    <property type="entry name" value="Glyoxalase"/>
    <property type="match status" value="1"/>
</dbReference>
<dbReference type="InterPro" id="IPR029068">
    <property type="entry name" value="Glyas_Bleomycin-R_OHBP_Dase"/>
</dbReference>
<name>A0A4Q8L505_9GAMM</name>
<proteinExistence type="predicted"/>
<dbReference type="OrthoDB" id="9794917at2"/>
<reference evidence="2 3" key="1">
    <citation type="submission" date="2019-02" db="EMBL/GenBank/DDBJ databases">
        <title>WGS of Pseudoxanthomonas species novum from clinical isolates.</title>
        <authorList>
            <person name="Bernier A.-M."/>
            <person name="Bernard K."/>
            <person name="Vachon A."/>
        </authorList>
    </citation>
    <scope>NUCLEOTIDE SEQUENCE [LARGE SCALE GENOMIC DNA]</scope>
    <source>
        <strain evidence="2 3">NML171200</strain>
    </source>
</reference>
<dbReference type="Proteomes" id="UP000292627">
    <property type="component" value="Unassembled WGS sequence"/>
</dbReference>
<organism evidence="2 3">
    <name type="scientific">Pseudoxanthomonas winnipegensis</name>
    <dbReference type="NCBI Taxonomy" id="2480810"/>
    <lineage>
        <taxon>Bacteria</taxon>
        <taxon>Pseudomonadati</taxon>
        <taxon>Pseudomonadota</taxon>
        <taxon>Gammaproteobacteria</taxon>
        <taxon>Lysobacterales</taxon>
        <taxon>Lysobacteraceae</taxon>
        <taxon>Pseudoxanthomonas</taxon>
    </lineage>
</organism>
<accession>A0A4Q8L505</accession>
<evidence type="ECO:0000313" key="2">
    <source>
        <dbReference type="EMBL" id="TAA21337.1"/>
    </source>
</evidence>
<evidence type="ECO:0000313" key="3">
    <source>
        <dbReference type="Proteomes" id="UP000292627"/>
    </source>
</evidence>
<dbReference type="EMBL" id="SHMC01000009">
    <property type="protein sequence ID" value="TAA21337.1"/>
    <property type="molecule type" value="Genomic_DNA"/>
</dbReference>
<dbReference type="AlphaFoldDB" id="A0A4Q8L505"/>
<protein>
    <submittedName>
        <fullName evidence="2">Glyoxalase</fullName>
    </submittedName>
</protein>